<evidence type="ECO:0000256" key="2">
    <source>
        <dbReference type="ARBA" id="ARBA00022737"/>
    </source>
</evidence>
<dbReference type="PANTHER" id="PTHR46093">
    <property type="entry name" value="ACYL-COA-BINDING DOMAIN-CONTAINING PROTEIN 5"/>
    <property type="match status" value="1"/>
</dbReference>
<feature type="region of interest" description="Disordered" evidence="3">
    <location>
        <begin position="34"/>
        <end position="68"/>
    </location>
</feature>
<evidence type="ECO:0000256" key="1">
    <source>
        <dbReference type="ARBA" id="ARBA00022441"/>
    </source>
</evidence>
<feature type="region of interest" description="Disordered" evidence="3">
    <location>
        <begin position="796"/>
        <end position="837"/>
    </location>
</feature>
<dbReference type="AlphaFoldDB" id="A0AAW0ENL9"/>
<evidence type="ECO:0000313" key="5">
    <source>
        <dbReference type="Proteomes" id="UP001430356"/>
    </source>
</evidence>
<comment type="caution">
    <text evidence="4">The sequence shown here is derived from an EMBL/GenBank/DDBJ whole genome shotgun (WGS) entry which is preliminary data.</text>
</comment>
<keyword evidence="5" id="KW-1185">Reference proteome</keyword>
<proteinExistence type="predicted"/>
<name>A0AAW0ENL9_9TRYP</name>
<dbReference type="InterPro" id="IPR015915">
    <property type="entry name" value="Kelch-typ_b-propeller"/>
</dbReference>
<dbReference type="SUPFAM" id="SSF117281">
    <property type="entry name" value="Kelch motif"/>
    <property type="match status" value="1"/>
</dbReference>
<feature type="compositionally biased region" description="Low complexity" evidence="3">
    <location>
        <begin position="756"/>
        <end position="773"/>
    </location>
</feature>
<feature type="region of interest" description="Disordered" evidence="3">
    <location>
        <begin position="230"/>
        <end position="272"/>
    </location>
</feature>
<feature type="region of interest" description="Disordered" evidence="3">
    <location>
        <begin position="995"/>
        <end position="1040"/>
    </location>
</feature>
<organism evidence="4 5">
    <name type="scientific">Novymonas esmeraldas</name>
    <dbReference type="NCBI Taxonomy" id="1808958"/>
    <lineage>
        <taxon>Eukaryota</taxon>
        <taxon>Discoba</taxon>
        <taxon>Euglenozoa</taxon>
        <taxon>Kinetoplastea</taxon>
        <taxon>Metakinetoplastina</taxon>
        <taxon>Trypanosomatida</taxon>
        <taxon>Trypanosomatidae</taxon>
        <taxon>Novymonas</taxon>
    </lineage>
</organism>
<evidence type="ECO:0000313" key="4">
    <source>
        <dbReference type="EMBL" id="KAK7195745.1"/>
    </source>
</evidence>
<dbReference type="PANTHER" id="PTHR46093:SF18">
    <property type="entry name" value="FIBRONECTIN TYPE-III DOMAIN-CONTAINING PROTEIN"/>
    <property type="match status" value="1"/>
</dbReference>
<gene>
    <name evidence="4" type="ORF">NESM_000505100</name>
</gene>
<feature type="region of interest" description="Disordered" evidence="3">
    <location>
        <begin position="744"/>
        <end position="773"/>
    </location>
</feature>
<keyword evidence="1" id="KW-0880">Kelch repeat</keyword>
<sequence>MDARLDRFPSSMAALATPPSAVLAMGSSAVTRRSRSSSFSMMNEPHTLSFPTSSEEGSSKRSSRTKHGVAIAASATAAAPGAAGEVRVAQGCRKCIHDECQEEERQYFLRQQCLQRLSWVRVGGSVAAATGSFEEVAAHSLRVSYSLTSAAAASPAAAVRRGGLHGVTGDDAVVPPARFGHTAVLYRDTHILIFGGKAAEERYFNDVYQYDAIARRWSCVLADGDNDDGGGGEAVSAGAGHRGSASASYVSAPPASPSFSSPAHSRHGPARWAAAPATANIADVGIASAPLGPQHRAARLAGGGETSTGYDSSAAAHRPIAEPGAVTASLGTRNSVSLSTASAVRRRRPAGRVGHAAALYHDTMYILSGEQHGRYFDDMWALDVSSTTWHKEGGLPFSPRKGHTMHLLPADCTSTRARQDMLVVFGGLVKASRVQPRPADPELPPRLPGDSDFAAVPTNAVLLYYPTQRRWRQLTTCGDTPSPRFYHVSQLITGTALLLVFGGRAAPPTPMVDTAAAAAGAENTFLNDLRILDVSTGLWRHIRDVVGEVPSPRMCAASVFVNGTFGVFAGGGDTYCEDAFEFSLQHRRWRRLTPDDQPACSRPTVTYMKDRLIFFGGFAPRRGVLDSTMELCLAPLSLKNQCLLWWNRCAFDKVTRSSTRSRIADAEERAAAAAAAASMECSMGSGRCGGQVTLHCSPTATAHSSPVATPRSWYVNRGVRRPAPLRMSAADNGGAALATVPTAVWGTRPPQGPMGPATAADAPPLSPAPSYSPSSPAVFSPFAGATPLMSAWQEAGGSPSYTAPPPAQSSFPSHPSTVAGASRSPSQAGSPGTSSASYANAWPRVAATSTYSAAAAAAAGSAAYSGGGGGGGNNSGYSYNNNNSSSGGGAGGSGGGGDAARRYSALFAVSSASLTSLASSPYHASAYRLPVTGMGGLPQPLSAGAAGQHPAPPCFLRGCANHLVSYAAASLPNFAGCRIDNVPAFPPHAVVPPPPPTAPAHAAPLAPSHHRAGERGRPSTAGCSFSSRMQSPASPVQPRPVRVDVAPLGFTMSPRSASDLVTGAERHRQSPPYVRRANSSIVHGGGGSTFVSPQQHPLHALWQQPSQLQLQHQHQHQHQQRQTSTQFTESASSRASSVHSARSASAVSTAHHANAAAARVIERLEGESGPYLLRALASTLKRHEAAMAEWSPEKHGV</sequence>
<dbReference type="Pfam" id="PF24681">
    <property type="entry name" value="Kelch_KLHDC2_KLHL20_DRC7"/>
    <property type="match status" value="1"/>
</dbReference>
<feature type="compositionally biased region" description="Low complexity" evidence="3">
    <location>
        <begin position="234"/>
        <end position="263"/>
    </location>
</feature>
<dbReference type="EMBL" id="JAECZO010000061">
    <property type="protein sequence ID" value="KAK7195745.1"/>
    <property type="molecule type" value="Genomic_DNA"/>
</dbReference>
<dbReference type="Gene3D" id="2.120.10.80">
    <property type="entry name" value="Kelch-type beta propeller"/>
    <property type="match status" value="3"/>
</dbReference>
<reference evidence="4 5" key="1">
    <citation type="journal article" date="2021" name="MBio">
        <title>A New Model Trypanosomatid, Novymonas esmeraldas: Genomic Perception of Its 'Candidatus Pandoraea novymonadis' Endosymbiont.</title>
        <authorList>
            <person name="Zakharova A."/>
            <person name="Saura A."/>
            <person name="Butenko A."/>
            <person name="Podesvova L."/>
            <person name="Warmusova S."/>
            <person name="Kostygov A.Y."/>
            <person name="Nenarokova A."/>
            <person name="Lukes J."/>
            <person name="Opperdoes F.R."/>
            <person name="Yurchenko V."/>
        </authorList>
    </citation>
    <scope>NUCLEOTIDE SEQUENCE [LARGE SCALE GENOMIC DNA]</scope>
    <source>
        <strain evidence="4 5">E262AT.01</strain>
    </source>
</reference>
<feature type="region of interest" description="Disordered" evidence="3">
    <location>
        <begin position="1106"/>
        <end position="1149"/>
    </location>
</feature>
<feature type="compositionally biased region" description="Polar residues" evidence="3">
    <location>
        <begin position="823"/>
        <end position="837"/>
    </location>
</feature>
<keyword evidence="2" id="KW-0677">Repeat</keyword>
<feature type="compositionally biased region" description="Polar residues" evidence="3">
    <location>
        <begin position="1021"/>
        <end position="1034"/>
    </location>
</feature>
<dbReference type="Proteomes" id="UP001430356">
    <property type="component" value="Unassembled WGS sequence"/>
</dbReference>
<feature type="compositionally biased region" description="Low complexity" evidence="3">
    <location>
        <begin position="1120"/>
        <end position="1149"/>
    </location>
</feature>
<evidence type="ECO:0000256" key="3">
    <source>
        <dbReference type="SAM" id="MobiDB-lite"/>
    </source>
</evidence>
<feature type="region of interest" description="Disordered" evidence="3">
    <location>
        <begin position="1053"/>
        <end position="1093"/>
    </location>
</feature>
<protein>
    <submittedName>
        <fullName evidence="4">Kelch motif/Galactose oxidase, central domain containing protein</fullName>
    </submittedName>
</protein>
<accession>A0AAW0ENL9</accession>